<accession>A0A0A9FI75</accession>
<dbReference type="AlphaFoldDB" id="A0A0A9FI75"/>
<reference evidence="1" key="1">
    <citation type="submission" date="2014-09" db="EMBL/GenBank/DDBJ databases">
        <authorList>
            <person name="Magalhaes I.L.F."/>
            <person name="Oliveira U."/>
            <person name="Santos F.R."/>
            <person name="Vidigal T.H.D.A."/>
            <person name="Brescovit A.D."/>
            <person name="Santos A.J."/>
        </authorList>
    </citation>
    <scope>NUCLEOTIDE SEQUENCE</scope>
    <source>
        <tissue evidence="1">Shoot tissue taken approximately 20 cm above the soil surface</tissue>
    </source>
</reference>
<sequence>MSLLVIRSQEHVGSKIIFLISMPRWQQTREE</sequence>
<dbReference type="EMBL" id="GBRH01189923">
    <property type="protein sequence ID" value="JAE07973.1"/>
    <property type="molecule type" value="Transcribed_RNA"/>
</dbReference>
<name>A0A0A9FI75_ARUDO</name>
<protein>
    <submittedName>
        <fullName evidence="1">Uncharacterized protein</fullName>
    </submittedName>
</protein>
<evidence type="ECO:0000313" key="1">
    <source>
        <dbReference type="EMBL" id="JAE07973.1"/>
    </source>
</evidence>
<proteinExistence type="predicted"/>
<reference evidence="1" key="2">
    <citation type="journal article" date="2015" name="Data Brief">
        <title>Shoot transcriptome of the giant reed, Arundo donax.</title>
        <authorList>
            <person name="Barrero R.A."/>
            <person name="Guerrero F.D."/>
            <person name="Moolhuijzen P."/>
            <person name="Goolsby J.A."/>
            <person name="Tidwell J."/>
            <person name="Bellgard S.E."/>
            <person name="Bellgard M.I."/>
        </authorList>
    </citation>
    <scope>NUCLEOTIDE SEQUENCE</scope>
    <source>
        <tissue evidence="1">Shoot tissue taken approximately 20 cm above the soil surface</tissue>
    </source>
</reference>
<organism evidence="1">
    <name type="scientific">Arundo donax</name>
    <name type="common">Giant reed</name>
    <name type="synonym">Donax arundinaceus</name>
    <dbReference type="NCBI Taxonomy" id="35708"/>
    <lineage>
        <taxon>Eukaryota</taxon>
        <taxon>Viridiplantae</taxon>
        <taxon>Streptophyta</taxon>
        <taxon>Embryophyta</taxon>
        <taxon>Tracheophyta</taxon>
        <taxon>Spermatophyta</taxon>
        <taxon>Magnoliopsida</taxon>
        <taxon>Liliopsida</taxon>
        <taxon>Poales</taxon>
        <taxon>Poaceae</taxon>
        <taxon>PACMAD clade</taxon>
        <taxon>Arundinoideae</taxon>
        <taxon>Arundineae</taxon>
        <taxon>Arundo</taxon>
    </lineage>
</organism>